<dbReference type="InterPro" id="IPR035994">
    <property type="entry name" value="Nucleoside_phosphorylase_sf"/>
</dbReference>
<dbReference type="SUPFAM" id="SSF53167">
    <property type="entry name" value="Purine and uridine phosphorylases"/>
    <property type="match status" value="1"/>
</dbReference>
<dbReference type="InterPro" id="IPR000845">
    <property type="entry name" value="Nucleoside_phosphorylase_d"/>
</dbReference>
<name>A0AAN8MYS3_9PEZI</name>
<dbReference type="PANTHER" id="PTHR46082:SF6">
    <property type="entry name" value="AAA+ ATPASE DOMAIN-CONTAINING PROTEIN-RELATED"/>
    <property type="match status" value="1"/>
</dbReference>
<feature type="coiled-coil region" evidence="1">
    <location>
        <begin position="684"/>
        <end position="711"/>
    </location>
</feature>
<evidence type="ECO:0000256" key="1">
    <source>
        <dbReference type="SAM" id="Coils"/>
    </source>
</evidence>
<dbReference type="Pfam" id="PF01048">
    <property type="entry name" value="PNP_UDP_1"/>
    <property type="match status" value="1"/>
</dbReference>
<dbReference type="EMBL" id="JAVHNR010000003">
    <property type="protein sequence ID" value="KAK6347497.1"/>
    <property type="molecule type" value="Genomic_DNA"/>
</dbReference>
<dbReference type="Gene3D" id="3.40.50.1580">
    <property type="entry name" value="Nucleoside phosphorylase domain"/>
    <property type="match status" value="1"/>
</dbReference>
<gene>
    <name evidence="3" type="ORF">TWF718_005338</name>
</gene>
<evidence type="ECO:0000313" key="3">
    <source>
        <dbReference type="EMBL" id="KAK6347497.1"/>
    </source>
</evidence>
<proteinExistence type="predicted"/>
<keyword evidence="4" id="KW-1185">Reference proteome</keyword>
<dbReference type="PANTHER" id="PTHR46082">
    <property type="entry name" value="ATP/GTP-BINDING PROTEIN-RELATED"/>
    <property type="match status" value="1"/>
</dbReference>
<dbReference type="Proteomes" id="UP001313282">
    <property type="component" value="Unassembled WGS sequence"/>
</dbReference>
<accession>A0AAN8MYS3</accession>
<feature type="coiled-coil region" evidence="1">
    <location>
        <begin position="539"/>
        <end position="608"/>
    </location>
</feature>
<dbReference type="GO" id="GO:0003824">
    <property type="term" value="F:catalytic activity"/>
    <property type="evidence" value="ECO:0007669"/>
    <property type="project" value="InterPro"/>
</dbReference>
<comment type="caution">
    <text evidence="3">The sequence shown here is derived from an EMBL/GenBank/DDBJ whole genome shotgun (WGS) entry which is preliminary data.</text>
</comment>
<dbReference type="AlphaFoldDB" id="A0AAN8MYS3"/>
<keyword evidence="1" id="KW-0175">Coiled coil</keyword>
<sequence length="918" mass="102379">MTISREDFQVAIICALPLEYDAVCLLFDEEWEQDESNHKYKMGSMGGHKVVLILLSSMGKVSAASATAVIKGDYPNLKLAFLVGICGGVPRPGDLDHEILLGDVVISDGILQYDFGKQHPGSFSINNRGGKHLKSPETFILDQLAPLRSVDGRDKIQKLTTKHLKDLQDKAAQKKRGGKYNYLGAANDRLFEPIYRHKHRVLQDSGIQCTTCDDGLELVCQAALDSPCELLNCIDEKQLVPRKRLERILEGENAHDHELAIHVGLVGSGDMVIKSGEHRDGWAKSEGIIAFEMEGAGVSGTIQCIVVKGVSDYADSHKNKEWQNFAAATAASALKALLQSYPLYRRTTDVILSPQSASELATSETQDQIYSQEKLRIAQDVQKRLPDLVQTMSEDLGRQLQWTPFLSAAPAAICVMATCLVAGSSDATSDVIINVRPVKVNGVLTEPSKYLGTNLEDCNNLGKKAFSQAEQGMRKLQDRAQFVTGKTGPLAEIVLGLSDSKPDFSSLEGWMEDLAAAASICLTEATLIKTKFDELLSVIEELKRATVDARNQNSRLLKAEVEEKTVKDEYACRLQQAEIEKATREAELDEARNKLQDAYENTTKVLKENPCEKIQAKINKIDSKIHKIGQQESSWFAFGRFFRGKTGGKDQDERKKKLVDKRKDLANQREKYLTHDQTSAIKESETCQKRVAEAERRFRESQDKCMALVKEQFQSGKCFNNACDDLKKLSDTNLDLETINQILFRSVRALKELNKYITQMTKFFTNVSSYVDDTMRLRLQQFKKTTKDVEKGEKSRTQADNEAHKTSAIMTALDLGGRFTLIYKIARVYIDVSENYIEPGIKEMEELTWLEDDEYPGKLASFEEWGKKAVADIEALAAKTNPHIKDAVFQNIGSLAQKQIGADIGASEGLRRLSLAHV</sequence>
<protein>
    <recommendedName>
        <fullName evidence="2">Nucleoside phosphorylase domain-containing protein</fullName>
    </recommendedName>
</protein>
<dbReference type="GO" id="GO:0009116">
    <property type="term" value="P:nucleoside metabolic process"/>
    <property type="evidence" value="ECO:0007669"/>
    <property type="project" value="InterPro"/>
</dbReference>
<reference evidence="3 4" key="1">
    <citation type="submission" date="2019-10" db="EMBL/GenBank/DDBJ databases">
        <authorList>
            <person name="Palmer J.M."/>
        </authorList>
    </citation>
    <scope>NUCLEOTIDE SEQUENCE [LARGE SCALE GENOMIC DNA]</scope>
    <source>
        <strain evidence="3 4">TWF718</strain>
    </source>
</reference>
<evidence type="ECO:0000259" key="2">
    <source>
        <dbReference type="Pfam" id="PF01048"/>
    </source>
</evidence>
<dbReference type="InterPro" id="IPR053137">
    <property type="entry name" value="NLR-like"/>
</dbReference>
<organism evidence="3 4">
    <name type="scientific">Orbilia javanica</name>
    <dbReference type="NCBI Taxonomy" id="47235"/>
    <lineage>
        <taxon>Eukaryota</taxon>
        <taxon>Fungi</taxon>
        <taxon>Dikarya</taxon>
        <taxon>Ascomycota</taxon>
        <taxon>Pezizomycotina</taxon>
        <taxon>Orbiliomycetes</taxon>
        <taxon>Orbiliales</taxon>
        <taxon>Orbiliaceae</taxon>
        <taxon>Orbilia</taxon>
    </lineage>
</organism>
<feature type="domain" description="Nucleoside phosphorylase" evidence="2">
    <location>
        <begin position="10"/>
        <end position="119"/>
    </location>
</feature>
<evidence type="ECO:0000313" key="4">
    <source>
        <dbReference type="Proteomes" id="UP001313282"/>
    </source>
</evidence>